<organism evidence="2 3">
    <name type="scientific">Astrephomene gubernaculifera</name>
    <dbReference type="NCBI Taxonomy" id="47775"/>
    <lineage>
        <taxon>Eukaryota</taxon>
        <taxon>Viridiplantae</taxon>
        <taxon>Chlorophyta</taxon>
        <taxon>core chlorophytes</taxon>
        <taxon>Chlorophyceae</taxon>
        <taxon>CS clade</taxon>
        <taxon>Chlamydomonadales</taxon>
        <taxon>Astrephomenaceae</taxon>
        <taxon>Astrephomene</taxon>
    </lineage>
</organism>
<gene>
    <name evidence="2" type="ORF">Agub_g6743</name>
</gene>
<reference evidence="2 3" key="1">
    <citation type="journal article" date="2021" name="Sci. Rep.">
        <title>Genome sequencing of the multicellular alga Astrephomene provides insights into convergent evolution of germ-soma differentiation.</title>
        <authorList>
            <person name="Yamashita S."/>
            <person name="Yamamoto K."/>
            <person name="Matsuzaki R."/>
            <person name="Suzuki S."/>
            <person name="Yamaguchi H."/>
            <person name="Hirooka S."/>
            <person name="Minakuchi Y."/>
            <person name="Miyagishima S."/>
            <person name="Kawachi M."/>
            <person name="Toyoda A."/>
            <person name="Nozaki H."/>
        </authorList>
    </citation>
    <scope>NUCLEOTIDE SEQUENCE [LARGE SCALE GENOMIC DNA]</scope>
    <source>
        <strain evidence="2 3">NIES-4017</strain>
    </source>
</reference>
<feature type="region of interest" description="Disordered" evidence="1">
    <location>
        <begin position="86"/>
        <end position="170"/>
    </location>
</feature>
<keyword evidence="3" id="KW-1185">Reference proteome</keyword>
<feature type="compositionally biased region" description="Low complexity" evidence="1">
    <location>
        <begin position="139"/>
        <end position="151"/>
    </location>
</feature>
<accession>A0AAD3DRI1</accession>
<name>A0AAD3DRI1_9CHLO</name>
<dbReference type="Proteomes" id="UP001054857">
    <property type="component" value="Unassembled WGS sequence"/>
</dbReference>
<feature type="compositionally biased region" description="Acidic residues" evidence="1">
    <location>
        <begin position="94"/>
        <end position="112"/>
    </location>
</feature>
<dbReference type="AlphaFoldDB" id="A0AAD3DRI1"/>
<sequence>MRERNRRRKAARRRPTNFWVEFNNWARNVKDTEGGKPRVQAIWDWYTENANTVWPDPRTRPTFEQAKRHAKGIRAKSAIRDYFRDYRRRKGEEEGAQEQEDSSDDDDDDEDYVGAVTAPVEAPGGRPQRARCKPLRFRSSTAAAAAASSHACNGSVEGARDDDAASDEGATDVIKVAEEADAALTLPGRGAKQG</sequence>
<evidence type="ECO:0000256" key="1">
    <source>
        <dbReference type="SAM" id="MobiDB-lite"/>
    </source>
</evidence>
<feature type="non-terminal residue" evidence="2">
    <location>
        <position position="1"/>
    </location>
</feature>
<evidence type="ECO:0000313" key="2">
    <source>
        <dbReference type="EMBL" id="GFR45368.1"/>
    </source>
</evidence>
<comment type="caution">
    <text evidence="2">The sequence shown here is derived from an EMBL/GenBank/DDBJ whole genome shotgun (WGS) entry which is preliminary data.</text>
</comment>
<protein>
    <submittedName>
        <fullName evidence="2">Uncharacterized protein</fullName>
    </submittedName>
</protein>
<evidence type="ECO:0000313" key="3">
    <source>
        <dbReference type="Proteomes" id="UP001054857"/>
    </source>
</evidence>
<dbReference type="EMBL" id="BMAR01000009">
    <property type="protein sequence ID" value="GFR45368.1"/>
    <property type="molecule type" value="Genomic_DNA"/>
</dbReference>
<proteinExistence type="predicted"/>